<dbReference type="AlphaFoldDB" id="A0A6N7XPS5"/>
<dbReference type="InterPro" id="IPR029009">
    <property type="entry name" value="ASB_dom_sf"/>
</dbReference>
<comment type="similarity">
    <text evidence="3 11">Belongs to the iron-sulfur dependent L-serine dehydratase family.</text>
</comment>
<dbReference type="EMBL" id="VUNC01000006">
    <property type="protein sequence ID" value="MST72994.1"/>
    <property type="molecule type" value="Genomic_DNA"/>
</dbReference>
<dbReference type="InterPro" id="IPR005130">
    <property type="entry name" value="Ser_deHydtase-like_asu"/>
</dbReference>
<dbReference type="NCBIfam" id="TIGR00718">
    <property type="entry name" value="sda_alpha"/>
    <property type="match status" value="1"/>
</dbReference>
<evidence type="ECO:0000256" key="10">
    <source>
        <dbReference type="ARBA" id="ARBA00049406"/>
    </source>
</evidence>
<evidence type="ECO:0000256" key="6">
    <source>
        <dbReference type="ARBA" id="ARBA00022723"/>
    </source>
</evidence>
<keyword evidence="7 11" id="KW-0408">Iron</keyword>
<dbReference type="GO" id="GO:0003941">
    <property type="term" value="F:L-serine ammonia-lyase activity"/>
    <property type="evidence" value="ECO:0007669"/>
    <property type="project" value="UniProtKB-UniRule"/>
</dbReference>
<evidence type="ECO:0000256" key="11">
    <source>
        <dbReference type="RuleBase" id="RU366059"/>
    </source>
</evidence>
<dbReference type="GO" id="GO:0046872">
    <property type="term" value="F:metal ion binding"/>
    <property type="evidence" value="ECO:0007669"/>
    <property type="project" value="UniProtKB-KW"/>
</dbReference>
<comment type="catalytic activity">
    <reaction evidence="10 11">
        <text>L-serine = pyruvate + NH4(+)</text>
        <dbReference type="Rhea" id="RHEA:19169"/>
        <dbReference type="ChEBI" id="CHEBI:15361"/>
        <dbReference type="ChEBI" id="CHEBI:28938"/>
        <dbReference type="ChEBI" id="CHEBI:33384"/>
        <dbReference type="EC" id="4.3.1.17"/>
    </reaction>
</comment>
<evidence type="ECO:0000313" key="13">
    <source>
        <dbReference type="EMBL" id="MST72994.1"/>
    </source>
</evidence>
<dbReference type="GO" id="GO:0006094">
    <property type="term" value="P:gluconeogenesis"/>
    <property type="evidence" value="ECO:0007669"/>
    <property type="project" value="UniProtKB-KW"/>
</dbReference>
<dbReference type="GO" id="GO:0051539">
    <property type="term" value="F:4 iron, 4 sulfur cluster binding"/>
    <property type="evidence" value="ECO:0007669"/>
    <property type="project" value="UniProtKB-UniRule"/>
</dbReference>
<dbReference type="InterPro" id="IPR002912">
    <property type="entry name" value="ACT_dom"/>
</dbReference>
<evidence type="ECO:0000256" key="8">
    <source>
        <dbReference type="ARBA" id="ARBA00023014"/>
    </source>
</evidence>
<dbReference type="InterPro" id="IPR051318">
    <property type="entry name" value="Fe-S_L-Ser"/>
</dbReference>
<name>A0A6N7XPS5_9ACTN</name>
<dbReference type="InterPro" id="IPR005131">
    <property type="entry name" value="Ser_deHydtase_bsu"/>
</dbReference>
<proteinExistence type="inferred from homology"/>
<evidence type="ECO:0000313" key="14">
    <source>
        <dbReference type="Proteomes" id="UP000469325"/>
    </source>
</evidence>
<gene>
    <name evidence="13" type="primary">sdaAA</name>
    <name evidence="13" type="ORF">FYJ68_07720</name>
</gene>
<dbReference type="PANTHER" id="PTHR30182">
    <property type="entry name" value="L-SERINE DEHYDRATASE"/>
    <property type="match status" value="1"/>
</dbReference>
<evidence type="ECO:0000256" key="7">
    <source>
        <dbReference type="ARBA" id="ARBA00023004"/>
    </source>
</evidence>
<comment type="pathway">
    <text evidence="2">Carbohydrate biosynthesis; gluconeogenesis.</text>
</comment>
<dbReference type="Proteomes" id="UP000469325">
    <property type="component" value="Unassembled WGS sequence"/>
</dbReference>
<dbReference type="InterPro" id="IPR004642">
    <property type="entry name" value="Ser_deHydtase_asu"/>
</dbReference>
<sequence length="540" mass="55577">MRSFGLRDVLGPIMVGPSSSHTAGALRIAQMVRELLDAPPAEVRFTLYGSFARTYQGHGTDRALVAGMLGLHTDDLRIRDSLQMARDQGVTVSFRADPKSRVSHPNTVDVWVRDANGDELTARGESIGGGAARLTMIDGLSVQITGEYNALILYERDVPGVLGHIAGTLGEGGVNIGSVWMYRSRRGGEAFNVLEVDGPVSREVREAILASPDISRMRFVPADGLGRAPDAEGLGEPAMGPDEAEALLPTVDFEDASQLLLHAEAHGRTLGQSFMAREEVCEAMHGRPVAAAERYLDRVLNVMRESAYGPLDGEVRTMGGLIGGESRALSGLASGGDALAGGVDARAATLAMAVLETNASMGRIVAAPTAGSSGVVPGVLLAIDEAVHPGREEMRDALACAAAVGFVVSRNATVAGAEGGCQAEVGTASAMAAAAAARLMGAGPRACLDAAAIALGNLLGLACDPVRGLVEEPCQKRNAAAAANALACARMAVAGVRSIAPFDEVVQAAKRVGASLPMELRETALGGIAACPSCRGCALG</sequence>
<keyword evidence="5 11" id="KW-0004">4Fe-4S</keyword>
<evidence type="ECO:0000256" key="4">
    <source>
        <dbReference type="ARBA" id="ARBA00022432"/>
    </source>
</evidence>
<evidence type="ECO:0000259" key="12">
    <source>
        <dbReference type="PROSITE" id="PS51671"/>
    </source>
</evidence>
<dbReference type="SUPFAM" id="SSF143548">
    <property type="entry name" value="Serine metabolism enzymes domain"/>
    <property type="match status" value="1"/>
</dbReference>
<accession>A0A6N7XPS5</accession>
<comment type="cofactor">
    <cofactor evidence="1 11">
        <name>[4Fe-4S] cluster</name>
        <dbReference type="ChEBI" id="CHEBI:49883"/>
    </cofactor>
</comment>
<keyword evidence="9 11" id="KW-0456">Lyase</keyword>
<dbReference type="CDD" id="cd04879">
    <property type="entry name" value="ACT_3PGDH-like"/>
    <property type="match status" value="1"/>
</dbReference>
<dbReference type="Pfam" id="PF03315">
    <property type="entry name" value="SDH_beta"/>
    <property type="match status" value="1"/>
</dbReference>
<evidence type="ECO:0000256" key="9">
    <source>
        <dbReference type="ARBA" id="ARBA00023239"/>
    </source>
</evidence>
<evidence type="ECO:0000256" key="3">
    <source>
        <dbReference type="ARBA" id="ARBA00008636"/>
    </source>
</evidence>
<keyword evidence="14" id="KW-1185">Reference proteome</keyword>
<evidence type="ECO:0000256" key="2">
    <source>
        <dbReference type="ARBA" id="ARBA00004742"/>
    </source>
</evidence>
<dbReference type="InterPro" id="IPR004643">
    <property type="entry name" value="Fe-S_L-Ser_bsu"/>
</dbReference>
<feature type="domain" description="ACT" evidence="12">
    <location>
        <begin position="150"/>
        <end position="222"/>
    </location>
</feature>
<keyword evidence="4 11" id="KW-0312">Gluconeogenesis</keyword>
<dbReference type="PANTHER" id="PTHR30182:SF1">
    <property type="entry name" value="L-SERINE DEHYDRATASE 1"/>
    <property type="match status" value="1"/>
</dbReference>
<organism evidence="13 14">
    <name type="scientific">Olsenella porci</name>
    <dbReference type="NCBI Taxonomy" id="2652279"/>
    <lineage>
        <taxon>Bacteria</taxon>
        <taxon>Bacillati</taxon>
        <taxon>Actinomycetota</taxon>
        <taxon>Coriobacteriia</taxon>
        <taxon>Coriobacteriales</taxon>
        <taxon>Atopobiaceae</taxon>
        <taxon>Olsenella</taxon>
    </lineage>
</organism>
<dbReference type="Pfam" id="PF03313">
    <property type="entry name" value="SDH_alpha"/>
    <property type="match status" value="1"/>
</dbReference>
<dbReference type="Gene3D" id="3.30.1330.90">
    <property type="entry name" value="D-3-phosphoglycerate dehydrogenase, domain 3"/>
    <property type="match status" value="1"/>
</dbReference>
<dbReference type="InterPro" id="IPR045865">
    <property type="entry name" value="ACT-like_dom_sf"/>
</dbReference>
<keyword evidence="8 11" id="KW-0411">Iron-sulfur</keyword>
<evidence type="ECO:0000256" key="1">
    <source>
        <dbReference type="ARBA" id="ARBA00001966"/>
    </source>
</evidence>
<dbReference type="NCBIfam" id="TIGR00719">
    <property type="entry name" value="sda_beta"/>
    <property type="match status" value="1"/>
</dbReference>
<protein>
    <recommendedName>
        <fullName evidence="11">L-serine dehydratase</fullName>
        <ecNumber evidence="11">4.3.1.17</ecNumber>
    </recommendedName>
</protein>
<dbReference type="PROSITE" id="PS51671">
    <property type="entry name" value="ACT"/>
    <property type="match status" value="1"/>
</dbReference>
<keyword evidence="6 11" id="KW-0479">Metal-binding</keyword>
<dbReference type="Gene3D" id="3.30.70.260">
    <property type="match status" value="1"/>
</dbReference>
<evidence type="ECO:0000256" key="5">
    <source>
        <dbReference type="ARBA" id="ARBA00022485"/>
    </source>
</evidence>
<reference evidence="13 14" key="1">
    <citation type="submission" date="2019-08" db="EMBL/GenBank/DDBJ databases">
        <title>In-depth cultivation of the pig gut microbiome towards novel bacterial diversity and tailored functional studies.</title>
        <authorList>
            <person name="Wylensek D."/>
            <person name="Hitch T.C.A."/>
            <person name="Clavel T."/>
        </authorList>
    </citation>
    <scope>NUCLEOTIDE SEQUENCE [LARGE SCALE GENOMIC DNA]</scope>
    <source>
        <strain evidence="13 14">CA-Schmier-601-WT-1</strain>
    </source>
</reference>
<comment type="caution">
    <text evidence="13">The sequence shown here is derived from an EMBL/GenBank/DDBJ whole genome shotgun (WGS) entry which is preliminary data.</text>
</comment>
<dbReference type="SUPFAM" id="SSF55021">
    <property type="entry name" value="ACT-like"/>
    <property type="match status" value="1"/>
</dbReference>
<dbReference type="RefSeq" id="WP_154435642.1">
    <property type="nucleotide sequence ID" value="NZ_VUNC01000006.1"/>
</dbReference>
<dbReference type="EC" id="4.3.1.17" evidence="11"/>